<dbReference type="Proteomes" id="UP001500305">
    <property type="component" value="Unassembled WGS sequence"/>
</dbReference>
<dbReference type="RefSeq" id="WP_344635696.1">
    <property type="nucleotide sequence ID" value="NZ_BAAATR010000005.1"/>
</dbReference>
<accession>A0ABP5QMD6</accession>
<organism evidence="1 2">
    <name type="scientific">Kitasatospora cystarginea</name>
    <dbReference type="NCBI Taxonomy" id="58350"/>
    <lineage>
        <taxon>Bacteria</taxon>
        <taxon>Bacillati</taxon>
        <taxon>Actinomycetota</taxon>
        <taxon>Actinomycetes</taxon>
        <taxon>Kitasatosporales</taxon>
        <taxon>Streptomycetaceae</taxon>
        <taxon>Kitasatospora</taxon>
    </lineage>
</organism>
<name>A0ABP5QMD6_9ACTN</name>
<keyword evidence="2" id="KW-1185">Reference proteome</keyword>
<evidence type="ECO:0008006" key="3">
    <source>
        <dbReference type="Google" id="ProtNLM"/>
    </source>
</evidence>
<evidence type="ECO:0000313" key="2">
    <source>
        <dbReference type="Proteomes" id="UP001500305"/>
    </source>
</evidence>
<reference evidence="2" key="1">
    <citation type="journal article" date="2019" name="Int. J. Syst. Evol. Microbiol.">
        <title>The Global Catalogue of Microorganisms (GCM) 10K type strain sequencing project: providing services to taxonomists for standard genome sequencing and annotation.</title>
        <authorList>
            <consortium name="The Broad Institute Genomics Platform"/>
            <consortium name="The Broad Institute Genome Sequencing Center for Infectious Disease"/>
            <person name="Wu L."/>
            <person name="Ma J."/>
        </authorList>
    </citation>
    <scope>NUCLEOTIDE SEQUENCE [LARGE SCALE GENOMIC DNA]</scope>
    <source>
        <strain evidence="2">JCM 7356</strain>
    </source>
</reference>
<gene>
    <name evidence="1" type="ORF">GCM10010430_17860</name>
</gene>
<protein>
    <recommendedName>
        <fullName evidence="3">SUKH-4 immunity protein of toxin-antitoxin system</fullName>
    </recommendedName>
</protein>
<evidence type="ECO:0000313" key="1">
    <source>
        <dbReference type="EMBL" id="GAA2237293.1"/>
    </source>
</evidence>
<dbReference type="EMBL" id="BAAATR010000005">
    <property type="protein sequence ID" value="GAA2237293.1"/>
    <property type="molecule type" value="Genomic_DNA"/>
</dbReference>
<proteinExistence type="predicted"/>
<sequence>MIVIHPVLENGALDAFQLWPVAEQPPYRLVPLNRMLDDEGVGAAVATIAGYNRSRADPNPADPAAAYLSPLLHEEGFVAPGGLRVQDTATGATLNPGCCCGLEDWRAWLEVADGGEMWLGHDPMPWAEQAGETIRLHPDEERPGPVIEFPRAALRRLLAEVQQDLADFLLLLADWAGRYTPDSADALVAAFDSSLQITGPLRRTLQWPAYD</sequence>
<comment type="caution">
    <text evidence="1">The sequence shown here is derived from an EMBL/GenBank/DDBJ whole genome shotgun (WGS) entry which is preliminary data.</text>
</comment>